<accession>A0A1C1CWZ3</accession>
<sequence length="136" mass="15494">MAHGFDYFADVLRATRVIVFFGTPHRGSQIAATLTPLATFTNRWLDLSFTSNFTGSMRTDLIQLLARDSAQLEEINQSFKRRAKDMTIISCYERVKPPGYSSLVRSSSYRSLPSRAKVIRSLKNNPRSLDCRQRSI</sequence>
<name>A0A1C1CWZ3_9EURO</name>
<keyword evidence="2" id="KW-1185">Reference proteome</keyword>
<dbReference type="STRING" id="86049.A0A1C1CWZ3"/>
<reference evidence="2" key="1">
    <citation type="submission" date="2015-07" db="EMBL/GenBank/DDBJ databases">
        <authorList>
            <person name="Teixeira M.M."/>
            <person name="Souza R.C."/>
            <person name="Almeida L.G."/>
            <person name="Vicente V.A."/>
            <person name="de Hoog S."/>
            <person name="Bocca A.L."/>
            <person name="de Almeida S.R."/>
            <person name="Vasconcelos A.T."/>
            <person name="Felipe M.S."/>
        </authorList>
    </citation>
    <scope>NUCLEOTIDE SEQUENCE [LARGE SCALE GENOMIC DNA]</scope>
    <source>
        <strain evidence="2">KSF</strain>
    </source>
</reference>
<protein>
    <submittedName>
        <fullName evidence="1">Uncharacterized protein</fullName>
    </submittedName>
</protein>
<proteinExistence type="predicted"/>
<evidence type="ECO:0000313" key="2">
    <source>
        <dbReference type="Proteomes" id="UP000094526"/>
    </source>
</evidence>
<organism evidence="1 2">
    <name type="scientific">Cladophialophora carrionii</name>
    <dbReference type="NCBI Taxonomy" id="86049"/>
    <lineage>
        <taxon>Eukaryota</taxon>
        <taxon>Fungi</taxon>
        <taxon>Dikarya</taxon>
        <taxon>Ascomycota</taxon>
        <taxon>Pezizomycotina</taxon>
        <taxon>Eurotiomycetes</taxon>
        <taxon>Chaetothyriomycetidae</taxon>
        <taxon>Chaetothyriales</taxon>
        <taxon>Herpotrichiellaceae</taxon>
        <taxon>Cladophialophora</taxon>
    </lineage>
</organism>
<dbReference type="EMBL" id="LGRB01000008">
    <property type="protein sequence ID" value="OCT53042.1"/>
    <property type="molecule type" value="Genomic_DNA"/>
</dbReference>
<dbReference type="Proteomes" id="UP000094526">
    <property type="component" value="Unassembled WGS sequence"/>
</dbReference>
<dbReference type="AlphaFoldDB" id="A0A1C1CWZ3"/>
<dbReference type="OrthoDB" id="427518at2759"/>
<dbReference type="VEuPathDB" id="FungiDB:CLCR_10994"/>
<gene>
    <name evidence="1" type="ORF">CLCR_10994</name>
</gene>
<evidence type="ECO:0000313" key="1">
    <source>
        <dbReference type="EMBL" id="OCT53042.1"/>
    </source>
</evidence>
<comment type="caution">
    <text evidence="1">The sequence shown here is derived from an EMBL/GenBank/DDBJ whole genome shotgun (WGS) entry which is preliminary data.</text>
</comment>